<dbReference type="InterPro" id="IPR042461">
    <property type="entry name" value="LapD_MoxY_peri_C"/>
</dbReference>
<dbReference type="GO" id="GO:0007165">
    <property type="term" value="P:signal transduction"/>
    <property type="evidence" value="ECO:0007669"/>
    <property type="project" value="InterPro"/>
</dbReference>
<proteinExistence type="predicted"/>
<dbReference type="InterPro" id="IPR001633">
    <property type="entry name" value="EAL_dom"/>
</dbReference>
<dbReference type="InterPro" id="IPR050706">
    <property type="entry name" value="Cyclic-di-GMP_PDE-like"/>
</dbReference>
<reference evidence="5 6" key="1">
    <citation type="submission" date="2016-10" db="EMBL/GenBank/DDBJ databases">
        <authorList>
            <person name="de Groot N.N."/>
        </authorList>
    </citation>
    <scope>NUCLEOTIDE SEQUENCE [LARGE SCALE GENOMIC DNA]</scope>
    <source>
        <strain evidence="5 6">Nl14</strain>
    </source>
</reference>
<dbReference type="SUPFAM" id="SSF55073">
    <property type="entry name" value="Nucleotide cyclase"/>
    <property type="match status" value="1"/>
</dbReference>
<dbReference type="PROSITE" id="PS50887">
    <property type="entry name" value="GGDEF"/>
    <property type="match status" value="1"/>
</dbReference>
<dbReference type="PROSITE" id="PS50885">
    <property type="entry name" value="HAMP"/>
    <property type="match status" value="1"/>
</dbReference>
<dbReference type="CDD" id="cd06225">
    <property type="entry name" value="HAMP"/>
    <property type="match status" value="1"/>
</dbReference>
<dbReference type="Pfam" id="PF16448">
    <property type="entry name" value="LapD_MoxY_N"/>
    <property type="match status" value="1"/>
</dbReference>
<dbReference type="SMART" id="SM00267">
    <property type="entry name" value="GGDEF"/>
    <property type="match status" value="1"/>
</dbReference>
<feature type="domain" description="EAL" evidence="2">
    <location>
        <begin position="474"/>
        <end position="706"/>
    </location>
</feature>
<dbReference type="EMBL" id="FPBZ01000006">
    <property type="protein sequence ID" value="SFU53972.1"/>
    <property type="molecule type" value="Genomic_DNA"/>
</dbReference>
<dbReference type="PROSITE" id="PS50883">
    <property type="entry name" value="EAL"/>
    <property type="match status" value="1"/>
</dbReference>
<dbReference type="Pfam" id="PF00990">
    <property type="entry name" value="GGDEF"/>
    <property type="match status" value="1"/>
</dbReference>
<sequence>MSLFRQLWLAVILVTITSFTGSLFVSLLGTRSYLEQQLHRKNIDSANSLAYSISQLRKDPITIGLQIAAFFDSGQYQAISITSADGKLITERVQNKIETTVPGWFTRLFPISATPGQAQISDALLHFGVIKVISEAQLAHQALWEQAKTLMLWFLGASIVCVLIGATILQRIHKPLAEMVEQADEIMERRFLTISEPRIPELRSLARATNDMIRRLHNRGIEETKRLEALHKQINFDPITGLARREYFMNQLSQILIGREEGHEVEQKPGAASEVQDMPQDEASEGKYHPMGGHGEVVLHEEKTLASTATVADAATGQIQGQIQGRRGIFFLIRINNLEEINGELGRTGANELLHRVGSLIGGITEEFEEIASSPPLAARLNGSDFALLAPDVSNATKFARRLSEELAALPLRDGDRITDFCHIGAVPYQRGDTLSELLSRADAALATAEQTGANAWHLAARPSGQASPVSLNIADWRHIFSDALTANRFMLAFHPVVDPTGAVLHQEGVARMQAQAEGGWLDASDFINIAARLNITGPIDVAVLRHALEFLRSNAGEVAVDLSIETVANHRFRNKLDALLRPHPELCRRLWIEVPEYGAFRKFEAFRDSCHIFGQLGCHLGIRDFGRHLDSIQSLAGAGLSYLKVTDSFIHRINQNKANQKFLKNLCGQAHALGMKAIALGVQSEAEQKALIKLGFDGMAGRAIK</sequence>
<keyword evidence="1" id="KW-0472">Membrane</keyword>
<evidence type="ECO:0000313" key="6">
    <source>
        <dbReference type="Proteomes" id="UP000182649"/>
    </source>
</evidence>
<dbReference type="PANTHER" id="PTHR33121">
    <property type="entry name" value="CYCLIC DI-GMP PHOSPHODIESTERASE PDEF"/>
    <property type="match status" value="1"/>
</dbReference>
<dbReference type="GO" id="GO:0071111">
    <property type="term" value="F:cyclic-guanylate-specific phosphodiesterase activity"/>
    <property type="evidence" value="ECO:0007669"/>
    <property type="project" value="InterPro"/>
</dbReference>
<dbReference type="AlphaFoldDB" id="A0A1I7GZY3"/>
<dbReference type="InterPro" id="IPR035919">
    <property type="entry name" value="EAL_sf"/>
</dbReference>
<dbReference type="Gene3D" id="3.30.110.200">
    <property type="match status" value="1"/>
</dbReference>
<dbReference type="InterPro" id="IPR003660">
    <property type="entry name" value="HAMP_dom"/>
</dbReference>
<dbReference type="Gene3D" id="3.30.70.270">
    <property type="match status" value="1"/>
</dbReference>
<organism evidence="5 6">
    <name type="scientific">Nitrosospira multiformis</name>
    <dbReference type="NCBI Taxonomy" id="1231"/>
    <lineage>
        <taxon>Bacteria</taxon>
        <taxon>Pseudomonadati</taxon>
        <taxon>Pseudomonadota</taxon>
        <taxon>Betaproteobacteria</taxon>
        <taxon>Nitrosomonadales</taxon>
        <taxon>Nitrosomonadaceae</taxon>
        <taxon>Nitrosospira</taxon>
    </lineage>
</organism>
<dbReference type="PANTHER" id="PTHR33121:SF23">
    <property type="entry name" value="CYCLIC DI-GMP PHOSPHODIESTERASE PDEB"/>
    <property type="match status" value="1"/>
</dbReference>
<dbReference type="InterPro" id="IPR000160">
    <property type="entry name" value="GGDEF_dom"/>
</dbReference>
<name>A0A1I7GZY3_9PROT</name>
<dbReference type="Pfam" id="PF00563">
    <property type="entry name" value="EAL"/>
    <property type="match status" value="1"/>
</dbReference>
<feature type="domain" description="GGDEF" evidence="4">
    <location>
        <begin position="326"/>
        <end position="462"/>
    </location>
</feature>
<protein>
    <submittedName>
        <fullName evidence="5">HAMP domain-containing protein</fullName>
    </submittedName>
</protein>
<dbReference type="InterPro" id="IPR032244">
    <property type="entry name" value="LapD_MoxY_N"/>
</dbReference>
<dbReference type="GO" id="GO:0016020">
    <property type="term" value="C:membrane"/>
    <property type="evidence" value="ECO:0007669"/>
    <property type="project" value="InterPro"/>
</dbReference>
<evidence type="ECO:0000256" key="1">
    <source>
        <dbReference type="SAM" id="Phobius"/>
    </source>
</evidence>
<dbReference type="InterPro" id="IPR043128">
    <property type="entry name" value="Rev_trsase/Diguanyl_cyclase"/>
</dbReference>
<feature type="transmembrane region" description="Helical" evidence="1">
    <location>
        <begin position="6"/>
        <end position="30"/>
    </location>
</feature>
<evidence type="ECO:0000313" key="5">
    <source>
        <dbReference type="EMBL" id="SFU53972.1"/>
    </source>
</evidence>
<feature type="transmembrane region" description="Helical" evidence="1">
    <location>
        <begin position="150"/>
        <end position="169"/>
    </location>
</feature>
<dbReference type="Gene3D" id="6.20.270.20">
    <property type="entry name" value="LapD/MoxY periplasmic domain"/>
    <property type="match status" value="1"/>
</dbReference>
<gene>
    <name evidence="5" type="ORF">SAMN05216417_106137</name>
</gene>
<dbReference type="Gene3D" id="3.20.20.450">
    <property type="entry name" value="EAL domain"/>
    <property type="match status" value="1"/>
</dbReference>
<dbReference type="InterPro" id="IPR029787">
    <property type="entry name" value="Nucleotide_cyclase"/>
</dbReference>
<keyword evidence="1" id="KW-1133">Transmembrane helix</keyword>
<dbReference type="RefSeq" id="WP_074974524.1">
    <property type="nucleotide sequence ID" value="NZ_FPBZ01000006.1"/>
</dbReference>
<evidence type="ECO:0000259" key="2">
    <source>
        <dbReference type="PROSITE" id="PS50883"/>
    </source>
</evidence>
<dbReference type="SMART" id="SM00052">
    <property type="entry name" value="EAL"/>
    <property type="match status" value="1"/>
</dbReference>
<dbReference type="OrthoDB" id="5894408at2"/>
<dbReference type="Proteomes" id="UP000182649">
    <property type="component" value="Unassembled WGS sequence"/>
</dbReference>
<dbReference type="SUPFAM" id="SSF141868">
    <property type="entry name" value="EAL domain-like"/>
    <property type="match status" value="1"/>
</dbReference>
<dbReference type="CDD" id="cd01948">
    <property type="entry name" value="EAL"/>
    <property type="match status" value="1"/>
</dbReference>
<evidence type="ECO:0000259" key="3">
    <source>
        <dbReference type="PROSITE" id="PS50885"/>
    </source>
</evidence>
<feature type="domain" description="HAMP" evidence="3">
    <location>
        <begin position="170"/>
        <end position="221"/>
    </location>
</feature>
<accession>A0A1I7GZY3</accession>
<keyword evidence="1" id="KW-0812">Transmembrane</keyword>
<evidence type="ECO:0000259" key="4">
    <source>
        <dbReference type="PROSITE" id="PS50887"/>
    </source>
</evidence>